<evidence type="ECO:0000313" key="2">
    <source>
        <dbReference type="EMBL" id="ACL10392.1"/>
    </source>
</evidence>
<evidence type="ECO:0000259" key="1">
    <source>
        <dbReference type="Pfam" id="PF01895"/>
    </source>
</evidence>
<dbReference type="AlphaFoldDB" id="B8D3C1"/>
<gene>
    <name evidence="2" type="ordered locus">DKAM_0063</name>
</gene>
<dbReference type="HOGENOM" id="CLU_078518_3_2_2"/>
<dbReference type="GeneID" id="7170397"/>
<name>B8D3C1_DESA1</name>
<dbReference type="SUPFAM" id="SSF109755">
    <property type="entry name" value="PhoU-like"/>
    <property type="match status" value="1"/>
</dbReference>
<dbReference type="Proteomes" id="UP000006903">
    <property type="component" value="Chromosome"/>
</dbReference>
<dbReference type="RefSeq" id="WP_012607734.1">
    <property type="nucleotide sequence ID" value="NC_011766.1"/>
</dbReference>
<feature type="domain" description="PhoU" evidence="1">
    <location>
        <begin position="123"/>
        <end position="196"/>
    </location>
</feature>
<dbReference type="InterPro" id="IPR026022">
    <property type="entry name" value="PhoU_dom"/>
</dbReference>
<reference evidence="2 3" key="1">
    <citation type="journal article" date="2009" name="J. Bacteriol.">
        <title>Complete genome sequence of the anaerobic, protein-degrading hyperthermophilic crenarchaeon Desulfurococcus kamchatkensis.</title>
        <authorList>
            <person name="Ravin N.V."/>
            <person name="Mardanov A.V."/>
            <person name="Beletsky A.V."/>
            <person name="Kublanov I.V."/>
            <person name="Kolganova T.V."/>
            <person name="Lebedinsky A.V."/>
            <person name="Chernyh N.A."/>
            <person name="Bonch-Osmolovskaya E.A."/>
            <person name="Skryabin K.G."/>
        </authorList>
    </citation>
    <scope>NUCLEOTIDE SEQUENCE [LARGE SCALE GENOMIC DNA]</scope>
    <source>
        <strain evidence="3">DSM 18924 / JCM 16383 / VKM B-2413 / 1221n</strain>
    </source>
</reference>
<protein>
    <submittedName>
        <fullName evidence="2">Phosphate transport system protein PhoU</fullName>
    </submittedName>
</protein>
<dbReference type="eggNOG" id="arCOG00232">
    <property type="taxonomic scope" value="Archaea"/>
</dbReference>
<dbReference type="STRING" id="490899.DKAM_0063"/>
<dbReference type="EMBL" id="CP001140">
    <property type="protein sequence ID" value="ACL10392.1"/>
    <property type="molecule type" value="Genomic_DNA"/>
</dbReference>
<accession>B8D3C1</accession>
<dbReference type="PANTHER" id="PTHR42930:SF3">
    <property type="entry name" value="PHOSPHATE-SPECIFIC TRANSPORT SYSTEM ACCESSORY PROTEIN PHOU"/>
    <property type="match status" value="1"/>
</dbReference>
<dbReference type="InterPro" id="IPR028366">
    <property type="entry name" value="PhoU"/>
</dbReference>
<dbReference type="Gene3D" id="1.20.58.220">
    <property type="entry name" value="Phosphate transport system protein phou homolog 2, domain 2"/>
    <property type="match status" value="1"/>
</dbReference>
<dbReference type="PANTHER" id="PTHR42930">
    <property type="entry name" value="PHOSPHATE-SPECIFIC TRANSPORT SYSTEM ACCESSORY PROTEIN PHOU"/>
    <property type="match status" value="1"/>
</dbReference>
<dbReference type="Pfam" id="PF01895">
    <property type="entry name" value="PhoU"/>
    <property type="match status" value="1"/>
</dbReference>
<dbReference type="GO" id="GO:0030643">
    <property type="term" value="P:intracellular phosphate ion homeostasis"/>
    <property type="evidence" value="ECO:0007669"/>
    <property type="project" value="InterPro"/>
</dbReference>
<dbReference type="InterPro" id="IPR038078">
    <property type="entry name" value="PhoU-like_sf"/>
</dbReference>
<organism evidence="2 3">
    <name type="scientific">Desulfurococcus amylolyticus (strain DSM 18924 / JCM 16383 / VKM B-2413 / 1221n)</name>
    <name type="common">Desulfurococcus kamchatkensis</name>
    <dbReference type="NCBI Taxonomy" id="490899"/>
    <lineage>
        <taxon>Archaea</taxon>
        <taxon>Thermoproteota</taxon>
        <taxon>Thermoprotei</taxon>
        <taxon>Desulfurococcales</taxon>
        <taxon>Desulfurococcaceae</taxon>
        <taxon>Desulfurococcus</taxon>
    </lineage>
</organism>
<sequence length="202" mass="23427">MNPDLLRLRNQVAKLYLEALEVIRDLMKLLDSDKDSREVLEKELNEKIEVISISRIELINNILVFIARNQPLGLELVEASNLLYLVYDIYRFGRYAREIFLTDKKGVRLSTPELRDLVEPGLKIAVEAVEKSYKAYFENCTWCIEEVRRLGVESDKLYIKQLEKISANKVINNVDAIALLVLRHIERIVDHAERVSTLSTNI</sequence>
<dbReference type="KEGG" id="dka:DKAM_0063"/>
<evidence type="ECO:0000313" key="3">
    <source>
        <dbReference type="Proteomes" id="UP000006903"/>
    </source>
</evidence>
<dbReference type="GO" id="GO:0045936">
    <property type="term" value="P:negative regulation of phosphate metabolic process"/>
    <property type="evidence" value="ECO:0007669"/>
    <property type="project" value="InterPro"/>
</dbReference>
<proteinExistence type="predicted"/>